<dbReference type="Gene3D" id="3.20.20.80">
    <property type="entry name" value="Glycosidases"/>
    <property type="match status" value="1"/>
</dbReference>
<name>X1D741_9ZZZZ</name>
<comment type="caution">
    <text evidence="1">The sequence shown here is derived from an EMBL/GenBank/DDBJ whole genome shotgun (WGS) entry which is preliminary data.</text>
</comment>
<protein>
    <recommendedName>
        <fullName evidence="2">Beta-hexosaminidase bacterial type N-terminal domain-containing protein</fullName>
    </recommendedName>
</protein>
<organism evidence="1">
    <name type="scientific">marine sediment metagenome</name>
    <dbReference type="NCBI Taxonomy" id="412755"/>
    <lineage>
        <taxon>unclassified sequences</taxon>
        <taxon>metagenomes</taxon>
        <taxon>ecological metagenomes</taxon>
    </lineage>
</organism>
<reference evidence="1" key="1">
    <citation type="journal article" date="2014" name="Front. Microbiol.">
        <title>High frequency of phylogenetically diverse reductive dehalogenase-homologous genes in deep subseafloor sedimentary metagenomes.</title>
        <authorList>
            <person name="Kawai M."/>
            <person name="Futagami T."/>
            <person name="Toyoda A."/>
            <person name="Takaki Y."/>
            <person name="Nishi S."/>
            <person name="Hori S."/>
            <person name="Arai W."/>
            <person name="Tsubouchi T."/>
            <person name="Morono Y."/>
            <person name="Uchiyama I."/>
            <person name="Ito T."/>
            <person name="Fujiyama A."/>
            <person name="Inagaki F."/>
            <person name="Takami H."/>
        </authorList>
    </citation>
    <scope>NUCLEOTIDE SEQUENCE</scope>
    <source>
        <strain evidence="1">Expedition CK06-06</strain>
    </source>
</reference>
<proteinExistence type="predicted"/>
<evidence type="ECO:0000313" key="1">
    <source>
        <dbReference type="EMBL" id="GAH16546.1"/>
    </source>
</evidence>
<evidence type="ECO:0008006" key="2">
    <source>
        <dbReference type="Google" id="ProtNLM"/>
    </source>
</evidence>
<gene>
    <name evidence="1" type="ORF">S01H4_54950</name>
</gene>
<accession>X1D741</accession>
<dbReference type="AlphaFoldDB" id="X1D741"/>
<dbReference type="InterPro" id="IPR017853">
    <property type="entry name" value="GH"/>
</dbReference>
<sequence length="139" mass="15569">MSNVKTLIWDEPAMPEELKSLLDEIGKFYSISKGEVDSAITVEFEKGGPEATVQVTLEGSRARIIYDRPHHAARGLGALLSGLVRDGQPYLEQTPFETLGIMLDCSRNAVMTVEHFKGWLRQLALLGYNMAMLYTEETY</sequence>
<dbReference type="EMBL" id="BART01031668">
    <property type="protein sequence ID" value="GAH16546.1"/>
    <property type="molecule type" value="Genomic_DNA"/>
</dbReference>
<dbReference type="SUPFAM" id="SSF51445">
    <property type="entry name" value="(Trans)glycosidases"/>
    <property type="match status" value="1"/>
</dbReference>
<feature type="non-terminal residue" evidence="1">
    <location>
        <position position="139"/>
    </location>
</feature>